<feature type="domain" description="ABC transporter" evidence="5">
    <location>
        <begin position="8"/>
        <end position="244"/>
    </location>
</feature>
<evidence type="ECO:0000256" key="3">
    <source>
        <dbReference type="ARBA" id="ARBA00022840"/>
    </source>
</evidence>
<dbReference type="Gene3D" id="3.40.50.300">
    <property type="entry name" value="P-loop containing nucleotide triphosphate hydrolases"/>
    <property type="match status" value="1"/>
</dbReference>
<sequence>MADPTALLQTADVDIRIDSKCFVQALTVNIEPGQCWCILGRNGVGKTTLLHTLAGLRTPAAGVITLEGESLQSLPRKHIAQRLGVLFQDQEDRFPATVMETVLQGRHPHLRGWQWETETDRDIARDALAQVDLDTFTERDIQTLSGGERQRVAIATLLAQQPRLLLLDEPTNHLDLHHRIHILQQLRDHGQQNGAAIIMVLHDINLAARFCDHALLMSGDAEIHLGRCSDILQTSLLETAFNHPLTAIETACGRAWLPE</sequence>
<keyword evidence="3" id="KW-0067">ATP-binding</keyword>
<dbReference type="GO" id="GO:0005524">
    <property type="term" value="F:ATP binding"/>
    <property type="evidence" value="ECO:0007669"/>
    <property type="project" value="UniProtKB-KW"/>
</dbReference>
<evidence type="ECO:0000256" key="2">
    <source>
        <dbReference type="ARBA" id="ARBA00022741"/>
    </source>
</evidence>
<dbReference type="SMART" id="SM00382">
    <property type="entry name" value="AAA"/>
    <property type="match status" value="1"/>
</dbReference>
<dbReference type="InterPro" id="IPR003593">
    <property type="entry name" value="AAA+_ATPase"/>
</dbReference>
<gene>
    <name evidence="6" type="ORF">MNBD_GAMMA14-1689</name>
</gene>
<reference evidence="6" key="1">
    <citation type="submission" date="2018-06" db="EMBL/GenBank/DDBJ databases">
        <authorList>
            <person name="Zhirakovskaya E."/>
        </authorList>
    </citation>
    <scope>NUCLEOTIDE SEQUENCE</scope>
</reference>
<dbReference type="FunFam" id="3.40.50.300:FF:000134">
    <property type="entry name" value="Iron-enterobactin ABC transporter ATP-binding protein"/>
    <property type="match status" value="1"/>
</dbReference>
<dbReference type="PANTHER" id="PTHR42794:SF1">
    <property type="entry name" value="HEMIN IMPORT ATP-BINDING PROTEIN HMUV"/>
    <property type="match status" value="1"/>
</dbReference>
<dbReference type="InterPro" id="IPR003439">
    <property type="entry name" value="ABC_transporter-like_ATP-bd"/>
</dbReference>
<evidence type="ECO:0000313" key="6">
    <source>
        <dbReference type="EMBL" id="VAW81698.1"/>
    </source>
</evidence>
<dbReference type="PROSITE" id="PS50893">
    <property type="entry name" value="ABC_TRANSPORTER_2"/>
    <property type="match status" value="1"/>
</dbReference>
<protein>
    <recommendedName>
        <fullName evidence="5">ABC transporter domain-containing protein</fullName>
    </recommendedName>
</protein>
<evidence type="ECO:0000256" key="4">
    <source>
        <dbReference type="ARBA" id="ARBA00022967"/>
    </source>
</evidence>
<evidence type="ECO:0000259" key="5">
    <source>
        <dbReference type="PROSITE" id="PS50893"/>
    </source>
</evidence>
<dbReference type="CDD" id="cd03214">
    <property type="entry name" value="ABC_Iron-Siderophores_B12_Hemin"/>
    <property type="match status" value="1"/>
</dbReference>
<dbReference type="InterPro" id="IPR017871">
    <property type="entry name" value="ABC_transporter-like_CS"/>
</dbReference>
<name>A0A3B0YL79_9ZZZZ</name>
<keyword evidence="2" id="KW-0547">Nucleotide-binding</keyword>
<dbReference type="InterPro" id="IPR027417">
    <property type="entry name" value="P-loop_NTPase"/>
</dbReference>
<dbReference type="Pfam" id="PF00005">
    <property type="entry name" value="ABC_tran"/>
    <property type="match status" value="1"/>
</dbReference>
<proteinExistence type="predicted"/>
<dbReference type="AlphaFoldDB" id="A0A3B0YL79"/>
<dbReference type="EMBL" id="UOFM01000417">
    <property type="protein sequence ID" value="VAW81698.1"/>
    <property type="molecule type" value="Genomic_DNA"/>
</dbReference>
<accession>A0A3B0YL79</accession>
<dbReference type="PROSITE" id="PS00211">
    <property type="entry name" value="ABC_TRANSPORTER_1"/>
    <property type="match status" value="1"/>
</dbReference>
<keyword evidence="1" id="KW-0813">Transport</keyword>
<dbReference type="SUPFAM" id="SSF52540">
    <property type="entry name" value="P-loop containing nucleoside triphosphate hydrolases"/>
    <property type="match status" value="1"/>
</dbReference>
<keyword evidence="4" id="KW-1278">Translocase</keyword>
<evidence type="ECO:0000256" key="1">
    <source>
        <dbReference type="ARBA" id="ARBA00022448"/>
    </source>
</evidence>
<organism evidence="6">
    <name type="scientific">hydrothermal vent metagenome</name>
    <dbReference type="NCBI Taxonomy" id="652676"/>
    <lineage>
        <taxon>unclassified sequences</taxon>
        <taxon>metagenomes</taxon>
        <taxon>ecological metagenomes</taxon>
    </lineage>
</organism>
<dbReference type="PANTHER" id="PTHR42794">
    <property type="entry name" value="HEMIN IMPORT ATP-BINDING PROTEIN HMUV"/>
    <property type="match status" value="1"/>
</dbReference>
<dbReference type="GO" id="GO:0016887">
    <property type="term" value="F:ATP hydrolysis activity"/>
    <property type="evidence" value="ECO:0007669"/>
    <property type="project" value="InterPro"/>
</dbReference>